<evidence type="ECO:0000256" key="4">
    <source>
        <dbReference type="ARBA" id="ARBA00023163"/>
    </source>
</evidence>
<proteinExistence type="predicted"/>
<keyword evidence="2" id="KW-0805">Transcription regulation</keyword>
<dbReference type="InterPro" id="IPR036271">
    <property type="entry name" value="Tet_transcr_reg_TetR-rel_C_sf"/>
</dbReference>
<reference evidence="8" key="1">
    <citation type="journal article" date="2019" name="Int. J. Syst. Evol. Microbiol.">
        <title>The Global Catalogue of Microorganisms (GCM) 10K type strain sequencing project: providing services to taxonomists for standard genome sequencing and annotation.</title>
        <authorList>
            <consortium name="The Broad Institute Genomics Platform"/>
            <consortium name="The Broad Institute Genome Sequencing Center for Infectious Disease"/>
            <person name="Wu L."/>
            <person name="Ma J."/>
        </authorList>
    </citation>
    <scope>NUCLEOTIDE SEQUENCE [LARGE SCALE GENOMIC DNA]</scope>
    <source>
        <strain evidence="8">CCUG 54518</strain>
    </source>
</reference>
<dbReference type="EMBL" id="JBHTBX010000007">
    <property type="protein sequence ID" value="MFC7435197.1"/>
    <property type="molecule type" value="Genomic_DNA"/>
</dbReference>
<dbReference type="InterPro" id="IPR023772">
    <property type="entry name" value="DNA-bd_HTH_TetR-type_CS"/>
</dbReference>
<keyword evidence="4" id="KW-0804">Transcription</keyword>
<protein>
    <submittedName>
        <fullName evidence="7">TetR/AcrR family transcriptional regulator</fullName>
    </submittedName>
</protein>
<dbReference type="Gene3D" id="1.10.357.10">
    <property type="entry name" value="Tetracycline Repressor, domain 2"/>
    <property type="match status" value="1"/>
</dbReference>
<dbReference type="PROSITE" id="PS01081">
    <property type="entry name" value="HTH_TETR_1"/>
    <property type="match status" value="1"/>
</dbReference>
<name>A0ABW2RAU1_9BURK</name>
<organism evidence="7 8">
    <name type="scientific">Hydrogenophaga bisanensis</name>
    <dbReference type="NCBI Taxonomy" id="439611"/>
    <lineage>
        <taxon>Bacteria</taxon>
        <taxon>Pseudomonadati</taxon>
        <taxon>Pseudomonadota</taxon>
        <taxon>Betaproteobacteria</taxon>
        <taxon>Burkholderiales</taxon>
        <taxon>Comamonadaceae</taxon>
        <taxon>Hydrogenophaga</taxon>
    </lineage>
</organism>
<dbReference type="SUPFAM" id="SSF48498">
    <property type="entry name" value="Tetracyclin repressor-like, C-terminal domain"/>
    <property type="match status" value="1"/>
</dbReference>
<dbReference type="InterPro" id="IPR009057">
    <property type="entry name" value="Homeodomain-like_sf"/>
</dbReference>
<evidence type="ECO:0000313" key="8">
    <source>
        <dbReference type="Proteomes" id="UP001596495"/>
    </source>
</evidence>
<dbReference type="Pfam" id="PF16925">
    <property type="entry name" value="TetR_C_13"/>
    <property type="match status" value="1"/>
</dbReference>
<keyword evidence="3 5" id="KW-0238">DNA-binding</keyword>
<keyword evidence="1" id="KW-0678">Repressor</keyword>
<keyword evidence="8" id="KW-1185">Reference proteome</keyword>
<dbReference type="PANTHER" id="PTHR30055">
    <property type="entry name" value="HTH-TYPE TRANSCRIPTIONAL REGULATOR RUTR"/>
    <property type="match status" value="1"/>
</dbReference>
<dbReference type="PANTHER" id="PTHR30055:SF234">
    <property type="entry name" value="HTH-TYPE TRANSCRIPTIONAL REGULATOR BETI"/>
    <property type="match status" value="1"/>
</dbReference>
<dbReference type="InterPro" id="IPR001647">
    <property type="entry name" value="HTH_TetR"/>
</dbReference>
<evidence type="ECO:0000313" key="7">
    <source>
        <dbReference type="EMBL" id="MFC7435197.1"/>
    </source>
</evidence>
<evidence type="ECO:0000256" key="5">
    <source>
        <dbReference type="PROSITE-ProRule" id="PRU00335"/>
    </source>
</evidence>
<dbReference type="SUPFAM" id="SSF46689">
    <property type="entry name" value="Homeodomain-like"/>
    <property type="match status" value="1"/>
</dbReference>
<evidence type="ECO:0000256" key="1">
    <source>
        <dbReference type="ARBA" id="ARBA00022491"/>
    </source>
</evidence>
<sequence>MTPRLPSRERQRELIDAAIELAATCGPGDISTAALAARVGISQGAVFRHFDSKEALWVAVVDEVHRGLFVQLDLASQRAGRRSMDRLQAVFLAHAAYVVAHPGVPRILFHELQRTQETPVKARVRLLLQEYRLRILGWLQAAMDEGDLPAGLDMRAAAVLFIGALQGLVMQALFTGDLAQVSVLAPRVHALWWSGLSSTVEHLENHQDRPQWVQELLA</sequence>
<gene>
    <name evidence="7" type="ORF">ACFQNJ_11840</name>
</gene>
<feature type="DNA-binding region" description="H-T-H motif" evidence="5">
    <location>
        <begin position="31"/>
        <end position="50"/>
    </location>
</feature>
<dbReference type="InterPro" id="IPR011075">
    <property type="entry name" value="TetR_C"/>
</dbReference>
<feature type="domain" description="HTH tetR-type" evidence="6">
    <location>
        <begin position="8"/>
        <end position="68"/>
    </location>
</feature>
<dbReference type="PROSITE" id="PS50977">
    <property type="entry name" value="HTH_TETR_2"/>
    <property type="match status" value="1"/>
</dbReference>
<comment type="caution">
    <text evidence="7">The sequence shown here is derived from an EMBL/GenBank/DDBJ whole genome shotgun (WGS) entry which is preliminary data.</text>
</comment>
<dbReference type="InterPro" id="IPR050109">
    <property type="entry name" value="HTH-type_TetR-like_transc_reg"/>
</dbReference>
<dbReference type="PRINTS" id="PR00455">
    <property type="entry name" value="HTHTETR"/>
</dbReference>
<accession>A0ABW2RAU1</accession>
<dbReference type="Pfam" id="PF00440">
    <property type="entry name" value="TetR_N"/>
    <property type="match status" value="1"/>
</dbReference>
<evidence type="ECO:0000256" key="2">
    <source>
        <dbReference type="ARBA" id="ARBA00023015"/>
    </source>
</evidence>
<evidence type="ECO:0000256" key="3">
    <source>
        <dbReference type="ARBA" id="ARBA00023125"/>
    </source>
</evidence>
<dbReference type="Proteomes" id="UP001596495">
    <property type="component" value="Unassembled WGS sequence"/>
</dbReference>
<evidence type="ECO:0000259" key="6">
    <source>
        <dbReference type="PROSITE" id="PS50977"/>
    </source>
</evidence>
<dbReference type="RefSeq" id="WP_382257505.1">
    <property type="nucleotide sequence ID" value="NZ_JBHTBX010000007.1"/>
</dbReference>